<dbReference type="RefSeq" id="WP_067661403.1">
    <property type="nucleotide sequence ID" value="NZ_FQXG01000010.1"/>
</dbReference>
<dbReference type="InterPro" id="IPR027467">
    <property type="entry name" value="MopterinOxRdtase_cofactor_BS"/>
</dbReference>
<dbReference type="InterPro" id="IPR050123">
    <property type="entry name" value="Prok_molybdopt-oxidoreductase"/>
</dbReference>
<evidence type="ECO:0000256" key="5">
    <source>
        <dbReference type="ARBA" id="ARBA00022505"/>
    </source>
</evidence>
<evidence type="ECO:0000256" key="6">
    <source>
        <dbReference type="ARBA" id="ARBA00022723"/>
    </source>
</evidence>
<evidence type="ECO:0000313" key="13">
    <source>
        <dbReference type="Proteomes" id="UP000184268"/>
    </source>
</evidence>
<dbReference type="Pfam" id="PF04879">
    <property type="entry name" value="Molybdop_Fe4S4"/>
    <property type="match status" value="1"/>
</dbReference>
<gene>
    <name evidence="12" type="ORF">SAMN02745129_0089</name>
</gene>
<dbReference type="SUPFAM" id="SSF53706">
    <property type="entry name" value="Formate dehydrogenase/DMSO reductase, domains 1-3"/>
    <property type="match status" value="1"/>
</dbReference>
<dbReference type="Gene3D" id="2.20.25.90">
    <property type="entry name" value="ADC-like domains"/>
    <property type="match status" value="1"/>
</dbReference>
<accession>A0A1M5ZAA1</accession>
<dbReference type="InterPro" id="IPR006656">
    <property type="entry name" value="Mopterin_OxRdtase"/>
</dbReference>
<dbReference type="AlphaFoldDB" id="A0A1M5ZAA1"/>
<evidence type="ECO:0000256" key="1">
    <source>
        <dbReference type="ARBA" id="ARBA00001942"/>
    </source>
</evidence>
<dbReference type="InterPro" id="IPR006657">
    <property type="entry name" value="MoPterin_dinucl-bd_dom"/>
</dbReference>
<organism evidence="12 13">
    <name type="scientific">Ferrimonas marina</name>
    <dbReference type="NCBI Taxonomy" id="299255"/>
    <lineage>
        <taxon>Bacteria</taxon>
        <taxon>Pseudomonadati</taxon>
        <taxon>Pseudomonadota</taxon>
        <taxon>Gammaproteobacteria</taxon>
        <taxon>Alteromonadales</taxon>
        <taxon>Ferrimonadaceae</taxon>
        <taxon>Ferrimonas</taxon>
    </lineage>
</organism>
<dbReference type="CDD" id="cd02754">
    <property type="entry name" value="MopB_Nitrate-R-NapA-like"/>
    <property type="match status" value="1"/>
</dbReference>
<dbReference type="Pfam" id="PF00384">
    <property type="entry name" value="Molybdopterin"/>
    <property type="match status" value="1"/>
</dbReference>
<keyword evidence="9" id="KW-0411">Iron-sulfur</keyword>
<dbReference type="Proteomes" id="UP000184268">
    <property type="component" value="Unassembled WGS sequence"/>
</dbReference>
<dbReference type="GO" id="GO:0043546">
    <property type="term" value="F:molybdopterin cofactor binding"/>
    <property type="evidence" value="ECO:0007669"/>
    <property type="project" value="InterPro"/>
</dbReference>
<keyword evidence="5" id="KW-0500">Molybdenum</keyword>
<evidence type="ECO:0000256" key="10">
    <source>
        <dbReference type="ARBA" id="ARBA00023063"/>
    </source>
</evidence>
<dbReference type="Gene3D" id="3.40.228.10">
    <property type="entry name" value="Dimethylsulfoxide Reductase, domain 2"/>
    <property type="match status" value="1"/>
</dbReference>
<dbReference type="InterPro" id="IPR007419">
    <property type="entry name" value="BFD-like_2Fe2S-bd_dom"/>
</dbReference>
<comment type="cofactor">
    <cofactor evidence="1">
        <name>Mo-bis(molybdopterin guanine dinucleotide)</name>
        <dbReference type="ChEBI" id="CHEBI:60539"/>
    </cofactor>
</comment>
<sequence>MAPRSVHTTCPYCGVGCGVIATAGDAPTVVGDPHHRANFGKLCSKGLNLADTLGPQGRLTHPMVRGERESWPRTIGYVAQQLQQTIDRFGPDSVAFYVSGQLLTEDYYVANKLMKGFIGSGNIDTNSRLCMSSAVAAHKRAFGSDTVAGCYQDLELADLVILTGSNLAWCHPVLYQRILAAKAKRPQMKLVVIDPRRTASCHGADLHLPIKAGGDTRLFNGLLHFLRRQGKLTGLAQLDSVAPTLEQAARAGSVAEIAKALDLEYADLLTLFQWFAQTDKVVTVFSQGINQSDRGVDQGNAILNCHLASGKMGFPGAAAFSITGQPNAMGGREVGGLANTLAAHMEFGDEAAHQRISQFWQTQTLARQPGLTAVELFDAVRIGRIQAVWVMGTNPAVSLPDAAKVRQALKACPLVVVSDCVAETDTVALADVVLPAQGWGEKDGTVTNSERRISRQRGFMTPVGEAKPDWWIVCQVAKAMGFGHAFDFDGPAAIFREHAALSGLDNQGQRDFDISALARLTPAQYNALVPLQWPQPAGRPLQLGDRRLFEDGQFFTASGRARLVPVQSAPSAPRLLGRLRLNSGRWRDQWHTMTRTARATSLNRHAGEPAVQCHPTDAQARGLQQGQLVALHNELGEARVRLIITDEVRRGELFLPLHWSGAFASQAWVNDLVTPTLDPISRQPAFKQSQVSLKAVTVGCYASVLCAEPVALELEGLSYWARQPVAGGQLYHLADERAPEAMQQWLHQQLGAPSWQGRQGARRLGLASGQNALQWAFELAAAPQALLGSALASLLAEPPGLATQQRLMTSPPRGPGQLICSCRNVTEQAVQQGLAAGEDSVGALMERTGAGLGCGSCQGDLDRMLRCHHRGIPRDQAS</sequence>
<dbReference type="GO" id="GO:0016020">
    <property type="term" value="C:membrane"/>
    <property type="evidence" value="ECO:0007669"/>
    <property type="project" value="TreeGrafter"/>
</dbReference>
<keyword evidence="8" id="KW-0408">Iron</keyword>
<evidence type="ECO:0000256" key="8">
    <source>
        <dbReference type="ARBA" id="ARBA00023004"/>
    </source>
</evidence>
<keyword evidence="4" id="KW-0004">4Fe-4S</keyword>
<dbReference type="GO" id="GO:0045333">
    <property type="term" value="P:cellular respiration"/>
    <property type="evidence" value="ECO:0007669"/>
    <property type="project" value="UniProtKB-ARBA"/>
</dbReference>
<feature type="domain" description="4Fe-4S Mo/W bis-MGD-type" evidence="11">
    <location>
        <begin position="3"/>
        <end position="57"/>
    </location>
</feature>
<comment type="cofactor">
    <cofactor evidence="2">
        <name>[4Fe-4S] cluster</name>
        <dbReference type="ChEBI" id="CHEBI:49883"/>
    </cofactor>
</comment>
<keyword evidence="6" id="KW-0479">Metal-binding</keyword>
<dbReference type="EMBL" id="FQXG01000010">
    <property type="protein sequence ID" value="SHI21147.1"/>
    <property type="molecule type" value="Genomic_DNA"/>
</dbReference>
<evidence type="ECO:0000256" key="4">
    <source>
        <dbReference type="ARBA" id="ARBA00022485"/>
    </source>
</evidence>
<dbReference type="Pfam" id="PF04324">
    <property type="entry name" value="Fer2_BFD"/>
    <property type="match status" value="1"/>
</dbReference>
<dbReference type="PROSITE" id="PS00551">
    <property type="entry name" value="MOLYBDOPTERIN_PROK_1"/>
    <property type="match status" value="1"/>
</dbReference>
<evidence type="ECO:0000256" key="3">
    <source>
        <dbReference type="ARBA" id="ARBA00008747"/>
    </source>
</evidence>
<dbReference type="GO" id="GO:0051539">
    <property type="term" value="F:4 iron, 4 sulfur cluster binding"/>
    <property type="evidence" value="ECO:0007669"/>
    <property type="project" value="UniProtKB-KW"/>
</dbReference>
<dbReference type="PROSITE" id="PS51669">
    <property type="entry name" value="4FE4S_MOW_BIS_MGD"/>
    <property type="match status" value="1"/>
</dbReference>
<dbReference type="GO" id="GO:0016491">
    <property type="term" value="F:oxidoreductase activity"/>
    <property type="evidence" value="ECO:0007669"/>
    <property type="project" value="UniProtKB-KW"/>
</dbReference>
<dbReference type="InterPro" id="IPR009010">
    <property type="entry name" value="Asp_de-COase-like_dom_sf"/>
</dbReference>
<name>A0A1M5ZAA1_9GAMM</name>
<dbReference type="GO" id="GO:0042128">
    <property type="term" value="P:nitrate assimilation"/>
    <property type="evidence" value="ECO:0007669"/>
    <property type="project" value="UniProtKB-KW"/>
</dbReference>
<reference evidence="12 13" key="1">
    <citation type="submission" date="2016-11" db="EMBL/GenBank/DDBJ databases">
        <authorList>
            <person name="Jaros S."/>
            <person name="Januszkiewicz K."/>
            <person name="Wedrychowicz H."/>
        </authorList>
    </citation>
    <scope>NUCLEOTIDE SEQUENCE [LARGE SCALE GENOMIC DNA]</scope>
    <source>
        <strain evidence="12 13">DSM 16917</strain>
    </source>
</reference>
<keyword evidence="10" id="KW-0534">Nitrate assimilation</keyword>
<keyword evidence="7" id="KW-0560">Oxidoreductase</keyword>
<dbReference type="InterPro" id="IPR041957">
    <property type="entry name" value="CT_Nitrate-R-NapA-like"/>
</dbReference>
<dbReference type="Pfam" id="PF01568">
    <property type="entry name" value="Molydop_binding"/>
    <property type="match status" value="1"/>
</dbReference>
<comment type="similarity">
    <text evidence="3">Belongs to the prokaryotic molybdopterin-containing oxidoreductase family. NasA/NapA/NarB subfamily.</text>
</comment>
<evidence type="ECO:0000256" key="2">
    <source>
        <dbReference type="ARBA" id="ARBA00001966"/>
    </source>
</evidence>
<dbReference type="GO" id="GO:1990204">
    <property type="term" value="C:oxidoreductase complex"/>
    <property type="evidence" value="ECO:0007669"/>
    <property type="project" value="UniProtKB-ARBA"/>
</dbReference>
<evidence type="ECO:0000256" key="9">
    <source>
        <dbReference type="ARBA" id="ARBA00023014"/>
    </source>
</evidence>
<dbReference type="InterPro" id="IPR006963">
    <property type="entry name" value="Mopterin_OxRdtase_4Fe-4S_dom"/>
</dbReference>
<dbReference type="OrthoDB" id="9810782at2"/>
<dbReference type="PANTHER" id="PTHR43105">
    <property type="entry name" value="RESPIRATORY NITRATE REDUCTASE"/>
    <property type="match status" value="1"/>
</dbReference>
<evidence type="ECO:0000313" key="12">
    <source>
        <dbReference type="EMBL" id="SHI21147.1"/>
    </source>
</evidence>
<proteinExistence type="inferred from homology"/>
<dbReference type="PANTHER" id="PTHR43105:SF9">
    <property type="entry name" value="NADPH-FE(3+) OXIDOREDUCTASE SUBUNIT ALPHA"/>
    <property type="match status" value="1"/>
</dbReference>
<dbReference type="CDD" id="cd02791">
    <property type="entry name" value="MopB_CT_Nitrate-R-NapA-like"/>
    <property type="match status" value="1"/>
</dbReference>
<dbReference type="InterPro" id="IPR041854">
    <property type="entry name" value="BFD-like_2Fe2S-bd_dom_sf"/>
</dbReference>
<dbReference type="Gene3D" id="1.10.10.1100">
    <property type="entry name" value="BFD-like [2Fe-2S]-binding domain"/>
    <property type="match status" value="1"/>
</dbReference>
<dbReference type="GO" id="GO:0046872">
    <property type="term" value="F:metal ion binding"/>
    <property type="evidence" value="ECO:0007669"/>
    <property type="project" value="UniProtKB-KW"/>
</dbReference>
<keyword evidence="13" id="KW-1185">Reference proteome</keyword>
<evidence type="ECO:0000256" key="7">
    <source>
        <dbReference type="ARBA" id="ARBA00023002"/>
    </source>
</evidence>
<dbReference type="SMART" id="SM00926">
    <property type="entry name" value="Molybdop_Fe4S4"/>
    <property type="match status" value="1"/>
</dbReference>
<dbReference type="Gene3D" id="2.40.40.20">
    <property type="match status" value="1"/>
</dbReference>
<protein>
    <submittedName>
        <fullName evidence="12">Assimilatory nitrate reductase catalytic subunit</fullName>
    </submittedName>
</protein>
<dbReference type="SUPFAM" id="SSF50692">
    <property type="entry name" value="ADC-like"/>
    <property type="match status" value="1"/>
</dbReference>
<evidence type="ECO:0000259" key="11">
    <source>
        <dbReference type="PROSITE" id="PS51669"/>
    </source>
</evidence>
<dbReference type="STRING" id="299255.SAMN02745129_0089"/>
<dbReference type="Gene3D" id="3.40.50.740">
    <property type="match status" value="1"/>
</dbReference>